<keyword evidence="2" id="KW-1133">Transmembrane helix</keyword>
<keyword evidence="2" id="KW-0472">Membrane</keyword>
<feature type="compositionally biased region" description="Gly residues" evidence="1">
    <location>
        <begin position="495"/>
        <end position="507"/>
    </location>
</feature>
<dbReference type="OrthoDB" id="3253553at2759"/>
<evidence type="ECO:0000313" key="4">
    <source>
        <dbReference type="Proteomes" id="UP000298030"/>
    </source>
</evidence>
<feature type="compositionally biased region" description="Basic and acidic residues" evidence="1">
    <location>
        <begin position="367"/>
        <end position="384"/>
    </location>
</feature>
<evidence type="ECO:0000256" key="2">
    <source>
        <dbReference type="SAM" id="Phobius"/>
    </source>
</evidence>
<evidence type="ECO:0000313" key="3">
    <source>
        <dbReference type="EMBL" id="TEB39649.1"/>
    </source>
</evidence>
<evidence type="ECO:0000256" key="1">
    <source>
        <dbReference type="SAM" id="MobiDB-lite"/>
    </source>
</evidence>
<keyword evidence="2" id="KW-0812">Transmembrane</keyword>
<keyword evidence="4" id="KW-1185">Reference proteome</keyword>
<feature type="region of interest" description="Disordered" evidence="1">
    <location>
        <begin position="140"/>
        <end position="212"/>
    </location>
</feature>
<sequence>MYGNDLDSPPPRSILLPPDRHTAYPWSPGSYEYLPSTVGSSSNPNHSRNVFNGLQREQQRADYFDPSLLVDEYPPLPGDQFPVVRTKPKRETSEVSVEALDLADYARTLRSRQTEDPYPAFPFADASLNSSVNRVRRELPRHKYPPSSYPALVTRGGTRSSTNTSTTATHQTPRSNVTVPFAATHGRRPRRPYSLPTSPHLSTPQLNRRPVDPEDEIDISQFPAWSRNWYNTNNSSRRGQRLHHADSLEAYEREAGLALPEPLLEDSSSKRGPPWNIQNPVKSPFDPGYIHPQSYPCHPFDDYPAPSYHNHDPLLGDSREGIVPWSYDPPEYGQPPLDPEVKEMRMRMLEKAFGSDSKAPPKWSSGKRKEKEKDDALMRDDDGKLLVGTPDGKGGLATQSPRLRAAVRFLQIALVVAVGAPVIWAGIKLKPDPAPPPAGKPPLYILYVLAPLTLLLLLHLFVIRPCTLRRRFSSKRFAGNPAAAQGMMVLPVQAGGKGKGGRQGGSPAGKKGKKGKHGPGMPGDLQVNLIVDPNAFGGPDVSSSSEEEEDLDDGGMPGAFFSKGEGGAHGEG</sequence>
<dbReference type="AlphaFoldDB" id="A0A4Y7U1D9"/>
<dbReference type="Proteomes" id="UP000298030">
    <property type="component" value="Unassembled WGS sequence"/>
</dbReference>
<accession>A0A4Y7U1D9</accession>
<feature type="compositionally biased region" description="Low complexity" evidence="1">
    <location>
        <begin position="154"/>
        <end position="169"/>
    </location>
</feature>
<proteinExistence type="predicted"/>
<feature type="compositionally biased region" description="Polar residues" evidence="1">
    <location>
        <begin position="195"/>
        <end position="206"/>
    </location>
</feature>
<dbReference type="EMBL" id="QPFP01000001">
    <property type="protein sequence ID" value="TEB39649.1"/>
    <property type="molecule type" value="Genomic_DNA"/>
</dbReference>
<feature type="transmembrane region" description="Helical" evidence="2">
    <location>
        <begin position="444"/>
        <end position="463"/>
    </location>
</feature>
<reference evidence="3 4" key="1">
    <citation type="journal article" date="2019" name="Nat. Ecol. Evol.">
        <title>Megaphylogeny resolves global patterns of mushroom evolution.</title>
        <authorList>
            <person name="Varga T."/>
            <person name="Krizsan K."/>
            <person name="Foldi C."/>
            <person name="Dima B."/>
            <person name="Sanchez-Garcia M."/>
            <person name="Sanchez-Ramirez S."/>
            <person name="Szollosi G.J."/>
            <person name="Szarkandi J.G."/>
            <person name="Papp V."/>
            <person name="Albert L."/>
            <person name="Andreopoulos W."/>
            <person name="Angelini C."/>
            <person name="Antonin V."/>
            <person name="Barry K.W."/>
            <person name="Bougher N.L."/>
            <person name="Buchanan P."/>
            <person name="Buyck B."/>
            <person name="Bense V."/>
            <person name="Catcheside P."/>
            <person name="Chovatia M."/>
            <person name="Cooper J."/>
            <person name="Damon W."/>
            <person name="Desjardin D."/>
            <person name="Finy P."/>
            <person name="Geml J."/>
            <person name="Haridas S."/>
            <person name="Hughes K."/>
            <person name="Justo A."/>
            <person name="Karasinski D."/>
            <person name="Kautmanova I."/>
            <person name="Kiss B."/>
            <person name="Kocsube S."/>
            <person name="Kotiranta H."/>
            <person name="LaButti K.M."/>
            <person name="Lechner B.E."/>
            <person name="Liimatainen K."/>
            <person name="Lipzen A."/>
            <person name="Lukacs Z."/>
            <person name="Mihaltcheva S."/>
            <person name="Morgado L.N."/>
            <person name="Niskanen T."/>
            <person name="Noordeloos M.E."/>
            <person name="Ohm R.A."/>
            <person name="Ortiz-Santana B."/>
            <person name="Ovrebo C."/>
            <person name="Racz N."/>
            <person name="Riley R."/>
            <person name="Savchenko A."/>
            <person name="Shiryaev A."/>
            <person name="Soop K."/>
            <person name="Spirin V."/>
            <person name="Szebenyi C."/>
            <person name="Tomsovsky M."/>
            <person name="Tulloss R.E."/>
            <person name="Uehling J."/>
            <person name="Grigoriev I.V."/>
            <person name="Vagvolgyi C."/>
            <person name="Papp T."/>
            <person name="Martin F.M."/>
            <person name="Miettinen O."/>
            <person name="Hibbett D.S."/>
            <person name="Nagy L.G."/>
        </authorList>
    </citation>
    <scope>NUCLEOTIDE SEQUENCE [LARGE SCALE GENOMIC DNA]</scope>
    <source>
        <strain evidence="3 4">FP101781</strain>
    </source>
</reference>
<feature type="region of interest" description="Disordered" evidence="1">
    <location>
        <begin position="1"/>
        <end position="21"/>
    </location>
</feature>
<name>A0A4Y7U1D9_COPMI</name>
<organism evidence="3 4">
    <name type="scientific">Coprinellus micaceus</name>
    <name type="common">Glistening ink-cap mushroom</name>
    <name type="synonym">Coprinus micaceus</name>
    <dbReference type="NCBI Taxonomy" id="71717"/>
    <lineage>
        <taxon>Eukaryota</taxon>
        <taxon>Fungi</taxon>
        <taxon>Dikarya</taxon>
        <taxon>Basidiomycota</taxon>
        <taxon>Agaricomycotina</taxon>
        <taxon>Agaricomycetes</taxon>
        <taxon>Agaricomycetidae</taxon>
        <taxon>Agaricales</taxon>
        <taxon>Agaricineae</taxon>
        <taxon>Psathyrellaceae</taxon>
        <taxon>Coprinellus</taxon>
    </lineage>
</organism>
<feature type="transmembrane region" description="Helical" evidence="2">
    <location>
        <begin position="405"/>
        <end position="424"/>
    </location>
</feature>
<feature type="region of interest" description="Disordered" evidence="1">
    <location>
        <begin position="493"/>
        <end position="572"/>
    </location>
</feature>
<feature type="region of interest" description="Disordered" evidence="1">
    <location>
        <begin position="351"/>
        <end position="393"/>
    </location>
</feature>
<protein>
    <submittedName>
        <fullName evidence="3">Uncharacterized protein</fullName>
    </submittedName>
</protein>
<gene>
    <name evidence="3" type="ORF">FA13DRAFT_1784345</name>
</gene>
<comment type="caution">
    <text evidence="3">The sequence shown here is derived from an EMBL/GenBank/DDBJ whole genome shotgun (WGS) entry which is preliminary data.</text>
</comment>